<sequence length="836" mass="94638">MNSPSTSSHPRSKSSRENAENDCSEKKQNVKHEKVPLKEVNRDDSVSTTRPATKKADRKKLVEDYNDNVPFEGNNYPEGAFNDRKICLNDENLKINCYNDLLFIETTSPIDRRFLQLSEVPGKKHGNGEQSTGEFLPEADSMCVICHQEECPKGKTELIDCHGQMSGEMSGVERITTLNKNYEEEYKKEYEELLKKDPNAPYKPKKLLIPERPCRSKFHESCIMKYNAAGYFFQYAARLECQAKFLCPLHCCNRCNVGHQRQTAYAGELIECAKCLRAFHIQTCYPAGARDQYVEFQMGDKKKNFEFLICPAHADEDSTESASSEKKKVAAKKDSGKRPNLKACCSEGCTLGVEFKLINCRSCVRSFHVECREVIKIDGVLVSNDLCEKCLCKDDVPLNVPVLALWENKDFYLAKTVGWYNFPSNRRSSEPNFEKLGYTVVQWLSEDSAGKTFSIVPVHNVAPLIDEYVRLAKPNLRSFWKKTFDDYNDKGCLFGPYVSKLVYQPWKTSRLGRNITAQPPTKEDFGDCRCENNARKCLDESCDSVNEGVECPPDCGDLCNNRNVSKGYVNPKLLLRDTKTKGYGIFAKEEIAQGEFLAEYVGELINPTEKAYRLQIIAISRDFQANQYMMDLGKGWAVDAARYGNLARYINHSCDPNSASYSTAIVKGGNAENRKYERRVCVRATRPIAKGEEITFCYQMESTVEIPCLCGATNCTGYMGRGEEDEDEEDEKTKRMGRAKKNTKLLQNSKPSKKRLRAPSVREATTSKKRQFSEPSSRAVPRPSSSQQASTSAPRPVRSSNAQRSVESRESCRDEPVATISSSRRMSTRERVSKCE</sequence>
<dbReference type="InParanoid" id="A8X2W9"/>
<dbReference type="GO" id="GO:0032259">
    <property type="term" value="P:methylation"/>
    <property type="evidence" value="ECO:0007669"/>
    <property type="project" value="UniProtKB-KW"/>
</dbReference>
<keyword evidence="12" id="KW-1185">Reference proteome</keyword>
<evidence type="ECO:0000256" key="5">
    <source>
        <dbReference type="ARBA" id="ARBA00022679"/>
    </source>
</evidence>
<dbReference type="eggNOG" id="KOG1081">
    <property type="taxonomic scope" value="Eukaryota"/>
</dbReference>
<feature type="region of interest" description="Disordered" evidence="8">
    <location>
        <begin position="1"/>
        <end position="61"/>
    </location>
</feature>
<dbReference type="Gene3D" id="2.170.270.10">
    <property type="entry name" value="SET domain"/>
    <property type="match status" value="1"/>
</dbReference>
<reference evidence="11 12" key="1">
    <citation type="journal article" date="2003" name="PLoS Biol.">
        <title>The genome sequence of Caenorhabditis briggsae: a platform for comparative genomics.</title>
        <authorList>
            <person name="Stein L.D."/>
            <person name="Bao Z."/>
            <person name="Blasiar D."/>
            <person name="Blumenthal T."/>
            <person name="Brent M.R."/>
            <person name="Chen N."/>
            <person name="Chinwalla A."/>
            <person name="Clarke L."/>
            <person name="Clee C."/>
            <person name="Coghlan A."/>
            <person name="Coulson A."/>
            <person name="D'Eustachio P."/>
            <person name="Fitch D.H."/>
            <person name="Fulton L.A."/>
            <person name="Fulton R.E."/>
            <person name="Griffiths-Jones S."/>
            <person name="Harris T.W."/>
            <person name="Hillier L.W."/>
            <person name="Kamath R."/>
            <person name="Kuwabara P.E."/>
            <person name="Mardis E.R."/>
            <person name="Marra M.A."/>
            <person name="Miner T.L."/>
            <person name="Minx P."/>
            <person name="Mullikin J.C."/>
            <person name="Plumb R.W."/>
            <person name="Rogers J."/>
            <person name="Schein J.E."/>
            <person name="Sohrmann M."/>
            <person name="Spieth J."/>
            <person name="Stajich J.E."/>
            <person name="Wei C."/>
            <person name="Willey D."/>
            <person name="Wilson R.K."/>
            <person name="Durbin R."/>
            <person name="Waterston R.H."/>
        </authorList>
    </citation>
    <scope>NUCLEOTIDE SEQUENCE [LARGE SCALE GENOMIC DNA]</scope>
    <source>
        <strain evidence="11 12">AF16</strain>
    </source>
</reference>
<dbReference type="OMA" id="CYPAGAR"/>
<dbReference type="FunCoup" id="A8X2W9">
    <property type="interactions" value="67"/>
</dbReference>
<evidence type="ECO:0000313" key="13">
    <source>
        <dbReference type="WormBase" id="CBG06706a"/>
    </source>
</evidence>
<evidence type="ECO:0000256" key="8">
    <source>
        <dbReference type="SAM" id="MobiDB-lite"/>
    </source>
</evidence>
<keyword evidence="4" id="KW-0489">Methyltransferase</keyword>
<evidence type="ECO:0000256" key="6">
    <source>
        <dbReference type="ARBA" id="ARBA00022691"/>
    </source>
</evidence>
<dbReference type="Proteomes" id="UP000008549">
    <property type="component" value="Unassembled WGS sequence"/>
</dbReference>
<feature type="domain" description="SET" evidence="9">
    <location>
        <begin position="571"/>
        <end position="699"/>
    </location>
</feature>
<evidence type="ECO:0000256" key="7">
    <source>
        <dbReference type="ARBA" id="ARBA00023242"/>
    </source>
</evidence>
<name>A8X2W9_CAEBR</name>
<dbReference type="PROSITE" id="PS50280">
    <property type="entry name" value="SET"/>
    <property type="match status" value="1"/>
</dbReference>
<dbReference type="Pfam" id="PF00856">
    <property type="entry name" value="SET"/>
    <property type="match status" value="1"/>
</dbReference>
<keyword evidence="5" id="KW-0808">Transferase</keyword>
<feature type="compositionally biased region" description="Basic and acidic residues" evidence="8">
    <location>
        <begin position="14"/>
        <end position="45"/>
    </location>
</feature>
<evidence type="ECO:0000256" key="2">
    <source>
        <dbReference type="ARBA" id="ARBA00004286"/>
    </source>
</evidence>
<organism evidence="11 12">
    <name type="scientific">Caenorhabditis briggsae</name>
    <dbReference type="NCBI Taxonomy" id="6238"/>
    <lineage>
        <taxon>Eukaryota</taxon>
        <taxon>Metazoa</taxon>
        <taxon>Ecdysozoa</taxon>
        <taxon>Nematoda</taxon>
        <taxon>Chromadorea</taxon>
        <taxon>Rhabditida</taxon>
        <taxon>Rhabditina</taxon>
        <taxon>Rhabditomorpha</taxon>
        <taxon>Rhabditoidea</taxon>
        <taxon>Rhabditidae</taxon>
        <taxon>Peloderinae</taxon>
        <taxon>Caenorhabditis</taxon>
    </lineage>
</organism>
<evidence type="ECO:0000313" key="11">
    <source>
        <dbReference type="EMBL" id="CAP26979.2"/>
    </source>
</evidence>
<protein>
    <submittedName>
        <fullName evidence="11">Protein CBR-MES-4</fullName>
    </submittedName>
</protein>
<dbReference type="GO" id="GO:0000785">
    <property type="term" value="C:chromatin"/>
    <property type="evidence" value="ECO:0000318"/>
    <property type="project" value="GO_Central"/>
</dbReference>
<evidence type="ECO:0000313" key="12">
    <source>
        <dbReference type="Proteomes" id="UP000008549"/>
    </source>
</evidence>
<dbReference type="GO" id="GO:0006355">
    <property type="term" value="P:regulation of DNA-templated transcription"/>
    <property type="evidence" value="ECO:0000318"/>
    <property type="project" value="GO_Central"/>
</dbReference>
<feature type="compositionally biased region" description="Basic and acidic residues" evidence="8">
    <location>
        <begin position="806"/>
        <end position="816"/>
    </location>
</feature>
<keyword evidence="6" id="KW-0949">S-adenosyl-L-methionine</keyword>
<feature type="region of interest" description="Disordered" evidence="8">
    <location>
        <begin position="720"/>
        <end position="836"/>
    </location>
</feature>
<dbReference type="InterPro" id="IPR050777">
    <property type="entry name" value="SET2_Histone-Lys_MeTrsfase"/>
</dbReference>
<evidence type="ECO:0000256" key="1">
    <source>
        <dbReference type="ARBA" id="ARBA00004123"/>
    </source>
</evidence>
<dbReference type="SUPFAM" id="SSF82199">
    <property type="entry name" value="SET domain"/>
    <property type="match status" value="1"/>
</dbReference>
<dbReference type="PANTHER" id="PTHR22884">
    <property type="entry name" value="SET DOMAIN PROTEINS"/>
    <property type="match status" value="1"/>
</dbReference>
<proteinExistence type="predicted"/>
<evidence type="ECO:0000256" key="3">
    <source>
        <dbReference type="ARBA" id="ARBA00022454"/>
    </source>
</evidence>
<dbReference type="WormBase" id="CBG06706a">
    <property type="protein sequence ID" value="CBP07413"/>
    <property type="gene ID" value="WBGene00028946"/>
    <property type="gene designation" value="Cbr-mes-4"/>
</dbReference>
<dbReference type="SMART" id="SM00508">
    <property type="entry name" value="PostSET"/>
    <property type="match status" value="1"/>
</dbReference>
<dbReference type="GO" id="GO:0046975">
    <property type="term" value="F:histone H3K36 methyltransferase activity"/>
    <property type="evidence" value="ECO:0000318"/>
    <property type="project" value="GO_Central"/>
</dbReference>
<dbReference type="PROSITE" id="PS50868">
    <property type="entry name" value="POST_SET"/>
    <property type="match status" value="1"/>
</dbReference>
<keyword evidence="3" id="KW-0158">Chromosome</keyword>
<feature type="compositionally biased region" description="Low complexity" evidence="8">
    <location>
        <begin position="773"/>
        <end position="796"/>
    </location>
</feature>
<dbReference type="InterPro" id="IPR046341">
    <property type="entry name" value="SET_dom_sf"/>
</dbReference>
<dbReference type="InterPro" id="IPR001214">
    <property type="entry name" value="SET_dom"/>
</dbReference>
<dbReference type="SMART" id="SM00317">
    <property type="entry name" value="SET"/>
    <property type="match status" value="1"/>
</dbReference>
<dbReference type="GO" id="GO:0005634">
    <property type="term" value="C:nucleus"/>
    <property type="evidence" value="ECO:0000318"/>
    <property type="project" value="GO_Central"/>
</dbReference>
<gene>
    <name evidence="13" type="primary">mes-4</name>
    <name evidence="11" type="synonym">Cbr-mes-4</name>
    <name evidence="13" type="ORF">CBG06706</name>
    <name evidence="11" type="ORF">CBG_06706</name>
</gene>
<keyword evidence="7" id="KW-0539">Nucleus</keyword>
<dbReference type="STRING" id="6238.A8X2W9"/>
<feature type="compositionally biased region" description="Basic and acidic residues" evidence="8">
    <location>
        <begin position="827"/>
        <end position="836"/>
    </location>
</feature>
<dbReference type="InterPro" id="IPR003616">
    <property type="entry name" value="Post-SET_dom"/>
</dbReference>
<dbReference type="HOGENOM" id="CLU_015168_0_0_1"/>
<evidence type="ECO:0000256" key="4">
    <source>
        <dbReference type="ARBA" id="ARBA00022603"/>
    </source>
</evidence>
<evidence type="ECO:0000259" key="9">
    <source>
        <dbReference type="PROSITE" id="PS50280"/>
    </source>
</evidence>
<feature type="domain" description="Post-SET" evidence="10">
    <location>
        <begin position="704"/>
        <end position="720"/>
    </location>
</feature>
<reference evidence="11 12" key="2">
    <citation type="journal article" date="2011" name="PLoS Genet.">
        <title>Caenorhabditis briggsae recombinant inbred line genotypes reveal inter-strain incompatibility and the evolution of recombination.</title>
        <authorList>
            <person name="Ross J.A."/>
            <person name="Koboldt D.C."/>
            <person name="Staisch J.E."/>
            <person name="Chamberlin H.M."/>
            <person name="Gupta B.P."/>
            <person name="Miller R.D."/>
            <person name="Baird S.E."/>
            <person name="Haag E.S."/>
        </authorList>
    </citation>
    <scope>NUCLEOTIDE SEQUENCE [LARGE SCALE GENOMIC DNA]</scope>
    <source>
        <strain evidence="11 12">AF16</strain>
    </source>
</reference>
<evidence type="ECO:0000259" key="10">
    <source>
        <dbReference type="PROSITE" id="PS50868"/>
    </source>
</evidence>
<dbReference type="EMBL" id="HE601320">
    <property type="protein sequence ID" value="CAP26979.2"/>
    <property type="molecule type" value="Genomic_DNA"/>
</dbReference>
<dbReference type="AlphaFoldDB" id="A8X2W9"/>
<comment type="subcellular location">
    <subcellularLocation>
        <location evidence="2">Chromosome</location>
    </subcellularLocation>
    <subcellularLocation>
        <location evidence="1">Nucleus</location>
    </subcellularLocation>
</comment>
<accession>A8X2W9</accession>